<evidence type="ECO:0000259" key="5">
    <source>
        <dbReference type="PROSITE" id="PS51371"/>
    </source>
</evidence>
<dbReference type="EMBL" id="WHUW01000017">
    <property type="protein sequence ID" value="KAF8438202.1"/>
    <property type="molecule type" value="Genomic_DNA"/>
</dbReference>
<gene>
    <name evidence="6" type="ORF">L210DRAFT_3622160</name>
</gene>
<dbReference type="AlphaFoldDB" id="A0AAD4BRD1"/>
<dbReference type="InterPro" id="IPR046342">
    <property type="entry name" value="CBS_dom_sf"/>
</dbReference>
<keyword evidence="2 3" id="KW-0129">CBS domain</keyword>
<dbReference type="GO" id="GO:0004865">
    <property type="term" value="F:protein serine/threonine phosphatase inhibitor activity"/>
    <property type="evidence" value="ECO:0007669"/>
    <property type="project" value="TreeGrafter"/>
</dbReference>
<evidence type="ECO:0000313" key="6">
    <source>
        <dbReference type="EMBL" id="KAF8438202.1"/>
    </source>
</evidence>
<feature type="region of interest" description="Disordered" evidence="4">
    <location>
        <begin position="399"/>
        <end position="445"/>
    </location>
</feature>
<keyword evidence="1" id="KW-0677">Repeat</keyword>
<evidence type="ECO:0000313" key="7">
    <source>
        <dbReference type="Proteomes" id="UP001194468"/>
    </source>
</evidence>
<dbReference type="GO" id="GO:0042149">
    <property type="term" value="P:cellular response to glucose starvation"/>
    <property type="evidence" value="ECO:0007669"/>
    <property type="project" value="TreeGrafter"/>
</dbReference>
<feature type="compositionally biased region" description="Polar residues" evidence="4">
    <location>
        <begin position="20"/>
        <end position="31"/>
    </location>
</feature>
<dbReference type="CDD" id="cd02205">
    <property type="entry name" value="CBS_pair_SF"/>
    <property type="match status" value="1"/>
</dbReference>
<name>A0AAD4BRD1_BOLED</name>
<reference evidence="6" key="1">
    <citation type="submission" date="2019-10" db="EMBL/GenBank/DDBJ databases">
        <authorList>
            <consortium name="DOE Joint Genome Institute"/>
            <person name="Kuo A."/>
            <person name="Miyauchi S."/>
            <person name="Kiss E."/>
            <person name="Drula E."/>
            <person name="Kohler A."/>
            <person name="Sanchez-Garcia M."/>
            <person name="Andreopoulos B."/>
            <person name="Barry K.W."/>
            <person name="Bonito G."/>
            <person name="Buee M."/>
            <person name="Carver A."/>
            <person name="Chen C."/>
            <person name="Cichocki N."/>
            <person name="Clum A."/>
            <person name="Culley D."/>
            <person name="Crous P.W."/>
            <person name="Fauchery L."/>
            <person name="Girlanda M."/>
            <person name="Hayes R."/>
            <person name="Keri Z."/>
            <person name="LaButti K."/>
            <person name="Lipzen A."/>
            <person name="Lombard V."/>
            <person name="Magnuson J."/>
            <person name="Maillard F."/>
            <person name="Morin E."/>
            <person name="Murat C."/>
            <person name="Nolan M."/>
            <person name="Ohm R."/>
            <person name="Pangilinan J."/>
            <person name="Pereira M."/>
            <person name="Perotto S."/>
            <person name="Peter M."/>
            <person name="Riley R."/>
            <person name="Sitrit Y."/>
            <person name="Stielow B."/>
            <person name="Szollosi G."/>
            <person name="Zifcakova L."/>
            <person name="Stursova M."/>
            <person name="Spatafora J.W."/>
            <person name="Tedersoo L."/>
            <person name="Vaario L.-M."/>
            <person name="Yamada A."/>
            <person name="Yan M."/>
            <person name="Wang P."/>
            <person name="Xu J."/>
            <person name="Bruns T."/>
            <person name="Baldrian P."/>
            <person name="Vilgalys R."/>
            <person name="Henrissat B."/>
            <person name="Grigoriev I.V."/>
            <person name="Hibbett D."/>
            <person name="Nagy L.G."/>
            <person name="Martin F.M."/>
        </authorList>
    </citation>
    <scope>NUCLEOTIDE SEQUENCE</scope>
    <source>
        <strain evidence="6">BED1</strain>
    </source>
</reference>
<dbReference type="PROSITE" id="PS51371">
    <property type="entry name" value="CBS"/>
    <property type="match status" value="2"/>
</dbReference>
<feature type="domain" description="CBS" evidence="5">
    <location>
        <begin position="323"/>
        <end position="396"/>
    </location>
</feature>
<dbReference type="Proteomes" id="UP001194468">
    <property type="component" value="Unassembled WGS sequence"/>
</dbReference>
<feature type="domain" description="CBS" evidence="5">
    <location>
        <begin position="242"/>
        <end position="301"/>
    </location>
</feature>
<feature type="compositionally biased region" description="Low complexity" evidence="4">
    <location>
        <begin position="408"/>
        <end position="440"/>
    </location>
</feature>
<dbReference type="InterPro" id="IPR000644">
    <property type="entry name" value="CBS_dom"/>
</dbReference>
<proteinExistence type="predicted"/>
<dbReference type="InterPro" id="IPR050511">
    <property type="entry name" value="AMPK_gamma/SDS23_families"/>
</dbReference>
<protein>
    <recommendedName>
        <fullName evidence="5">CBS domain-containing protein</fullName>
    </recommendedName>
</protein>
<evidence type="ECO:0000256" key="3">
    <source>
        <dbReference type="PROSITE-ProRule" id="PRU00703"/>
    </source>
</evidence>
<evidence type="ECO:0000256" key="1">
    <source>
        <dbReference type="ARBA" id="ARBA00022737"/>
    </source>
</evidence>
<reference evidence="6" key="2">
    <citation type="journal article" date="2020" name="Nat. Commun.">
        <title>Large-scale genome sequencing of mycorrhizal fungi provides insights into the early evolution of symbiotic traits.</title>
        <authorList>
            <person name="Miyauchi S."/>
            <person name="Kiss E."/>
            <person name="Kuo A."/>
            <person name="Drula E."/>
            <person name="Kohler A."/>
            <person name="Sanchez-Garcia M."/>
            <person name="Morin E."/>
            <person name="Andreopoulos B."/>
            <person name="Barry K.W."/>
            <person name="Bonito G."/>
            <person name="Buee M."/>
            <person name="Carver A."/>
            <person name="Chen C."/>
            <person name="Cichocki N."/>
            <person name="Clum A."/>
            <person name="Culley D."/>
            <person name="Crous P.W."/>
            <person name="Fauchery L."/>
            <person name="Girlanda M."/>
            <person name="Hayes R.D."/>
            <person name="Keri Z."/>
            <person name="LaButti K."/>
            <person name="Lipzen A."/>
            <person name="Lombard V."/>
            <person name="Magnuson J."/>
            <person name="Maillard F."/>
            <person name="Murat C."/>
            <person name="Nolan M."/>
            <person name="Ohm R.A."/>
            <person name="Pangilinan J."/>
            <person name="Pereira M.F."/>
            <person name="Perotto S."/>
            <person name="Peter M."/>
            <person name="Pfister S."/>
            <person name="Riley R."/>
            <person name="Sitrit Y."/>
            <person name="Stielow J.B."/>
            <person name="Szollosi G."/>
            <person name="Zifcakova L."/>
            <person name="Stursova M."/>
            <person name="Spatafora J.W."/>
            <person name="Tedersoo L."/>
            <person name="Vaario L.M."/>
            <person name="Yamada A."/>
            <person name="Yan M."/>
            <person name="Wang P."/>
            <person name="Xu J."/>
            <person name="Bruns T."/>
            <person name="Baldrian P."/>
            <person name="Vilgalys R."/>
            <person name="Dunand C."/>
            <person name="Henrissat B."/>
            <person name="Grigoriev I.V."/>
            <person name="Hibbett D."/>
            <person name="Nagy L.G."/>
            <person name="Martin F.M."/>
        </authorList>
    </citation>
    <scope>NUCLEOTIDE SEQUENCE</scope>
    <source>
        <strain evidence="6">BED1</strain>
    </source>
</reference>
<dbReference type="PANTHER" id="PTHR13780">
    <property type="entry name" value="AMP-ACTIVATED PROTEIN KINASE, GAMMA REGULATORY SUBUNIT"/>
    <property type="match status" value="1"/>
</dbReference>
<dbReference type="Pfam" id="PF00571">
    <property type="entry name" value="CBS"/>
    <property type="match status" value="2"/>
</dbReference>
<keyword evidence="7" id="KW-1185">Reference proteome</keyword>
<evidence type="ECO:0000256" key="4">
    <source>
        <dbReference type="SAM" id="MobiDB-lite"/>
    </source>
</evidence>
<accession>A0AAD4BRD1</accession>
<organism evidence="6 7">
    <name type="scientific">Boletus edulis BED1</name>
    <dbReference type="NCBI Taxonomy" id="1328754"/>
    <lineage>
        <taxon>Eukaryota</taxon>
        <taxon>Fungi</taxon>
        <taxon>Dikarya</taxon>
        <taxon>Basidiomycota</taxon>
        <taxon>Agaricomycotina</taxon>
        <taxon>Agaricomycetes</taxon>
        <taxon>Agaricomycetidae</taxon>
        <taxon>Boletales</taxon>
        <taxon>Boletineae</taxon>
        <taxon>Boletaceae</taxon>
        <taxon>Boletoideae</taxon>
        <taxon>Boletus</taxon>
    </lineage>
</organism>
<evidence type="ECO:0000256" key="2">
    <source>
        <dbReference type="ARBA" id="ARBA00023122"/>
    </source>
</evidence>
<dbReference type="SMART" id="SM00116">
    <property type="entry name" value="CBS"/>
    <property type="match status" value="3"/>
</dbReference>
<comment type="caution">
    <text evidence="6">The sequence shown here is derived from an EMBL/GenBank/DDBJ whole genome shotgun (WGS) entry which is preliminary data.</text>
</comment>
<sequence>MSDSDMVKLPIPIAPRRRASTSVVHPTSPSGRDSPLSPAMSQSAAPAPEAGKWVESWAHVYARDLIDSRIVAVDADCTVEDACDLLLRENISCLAVKALPGAPTTSPFLGLFDFSDVNAFLTLAATRHIIPPHELKANSRADQIMSAARSGHVPVHLVSNLSEKNFLEILPDEATIVSLLAVFARGTHRVLVCSPSPSNTYLGMVSDMGLLSWFSAYAERTPAFQAYLKNSLYALTLPSLYMYSSVVATSSTAQVLDVMRLMSEQGVSSVAVVNEDSGTLLSTVSVTDIGKIVVPSQSNHILSTPVYQFIAQIKEPDGQTDGVDKYPVYIVLPTTTLSYTVQKLLATNSHRLFVTDNDLSLSSPSPSNLGSGNLCGIVSIVDILSLFARIANIPDVDPTQRMRHRRASSSSSQSSRSTLSRDLSARSRSSSRTSMRLSASPRIVATTADKRNSISSLDAFQWSDLVSPRKEEHK</sequence>
<dbReference type="Gene3D" id="3.10.580.10">
    <property type="entry name" value="CBS-domain"/>
    <property type="match status" value="2"/>
</dbReference>
<feature type="compositionally biased region" description="Low complexity" evidence="4">
    <location>
        <begin position="34"/>
        <end position="44"/>
    </location>
</feature>
<dbReference type="PANTHER" id="PTHR13780:SF36">
    <property type="entry name" value="CBS DOMAIN-CONTAINING PROTEIN"/>
    <property type="match status" value="1"/>
</dbReference>
<feature type="region of interest" description="Disordered" evidence="4">
    <location>
        <begin position="1"/>
        <end position="44"/>
    </location>
</feature>
<dbReference type="SUPFAM" id="SSF54631">
    <property type="entry name" value="CBS-domain pair"/>
    <property type="match status" value="2"/>
</dbReference>